<evidence type="ECO:0000313" key="2">
    <source>
        <dbReference type="Proteomes" id="UP001163823"/>
    </source>
</evidence>
<dbReference type="EMBL" id="JARAOO010000009">
    <property type="protein sequence ID" value="KAJ7956167.1"/>
    <property type="molecule type" value="Genomic_DNA"/>
</dbReference>
<dbReference type="KEGG" id="qsa:O6P43_022653"/>
<name>A0AAD7LDR8_QUISA</name>
<protein>
    <submittedName>
        <fullName evidence="1">Mediator of RNA polymerase II transcription subunit 13</fullName>
    </submittedName>
</protein>
<comment type="caution">
    <text evidence="1">The sequence shown here is derived from an EMBL/GenBank/DDBJ whole genome shotgun (WGS) entry which is preliminary data.</text>
</comment>
<organism evidence="1 2">
    <name type="scientific">Quillaja saponaria</name>
    <name type="common">Soap bark tree</name>
    <dbReference type="NCBI Taxonomy" id="32244"/>
    <lineage>
        <taxon>Eukaryota</taxon>
        <taxon>Viridiplantae</taxon>
        <taxon>Streptophyta</taxon>
        <taxon>Embryophyta</taxon>
        <taxon>Tracheophyta</taxon>
        <taxon>Spermatophyta</taxon>
        <taxon>Magnoliopsida</taxon>
        <taxon>eudicotyledons</taxon>
        <taxon>Gunneridae</taxon>
        <taxon>Pentapetalae</taxon>
        <taxon>rosids</taxon>
        <taxon>fabids</taxon>
        <taxon>Fabales</taxon>
        <taxon>Quillajaceae</taxon>
        <taxon>Quillaja</taxon>
    </lineage>
</organism>
<dbReference type="Proteomes" id="UP001163823">
    <property type="component" value="Chromosome 9"/>
</dbReference>
<gene>
    <name evidence="1" type="ORF">O6P43_022653</name>
</gene>
<reference evidence="1" key="1">
    <citation type="journal article" date="2023" name="Science">
        <title>Elucidation of the pathway for biosynthesis of saponin adjuvants from the soapbark tree.</title>
        <authorList>
            <person name="Reed J."/>
            <person name="Orme A."/>
            <person name="El-Demerdash A."/>
            <person name="Owen C."/>
            <person name="Martin L.B.B."/>
            <person name="Misra R.C."/>
            <person name="Kikuchi S."/>
            <person name="Rejzek M."/>
            <person name="Martin A.C."/>
            <person name="Harkess A."/>
            <person name="Leebens-Mack J."/>
            <person name="Louveau T."/>
            <person name="Stephenson M.J."/>
            <person name="Osbourn A."/>
        </authorList>
    </citation>
    <scope>NUCLEOTIDE SEQUENCE</scope>
    <source>
        <strain evidence="1">S10</strain>
    </source>
</reference>
<proteinExistence type="predicted"/>
<evidence type="ECO:0000313" key="1">
    <source>
        <dbReference type="EMBL" id="KAJ7956167.1"/>
    </source>
</evidence>
<sequence>MKKKQLLEVEDEQELEILKAVSQAWLNHSGSSRPMNEYDAHHRNFKGKPSRFKLEAMGKKSSFKDMVPASWDFRQSLWDSYEIVTESKRLETALMLDNPFLEFTGSSRVHRRRKESKNSLRNLFNQMTSRRFSETSISQETDT</sequence>
<dbReference type="PANTHER" id="PTHR34665:SF1">
    <property type="entry name" value="OS02G0595200 PROTEIN"/>
    <property type="match status" value="1"/>
</dbReference>
<accession>A0AAD7LDR8</accession>
<dbReference type="AlphaFoldDB" id="A0AAD7LDR8"/>
<dbReference type="PANTHER" id="PTHR34665">
    <property type="entry name" value="DUF3741 DOMAIN-CONTAINING PROTEIN"/>
    <property type="match status" value="1"/>
</dbReference>
<keyword evidence="2" id="KW-1185">Reference proteome</keyword>